<keyword evidence="1" id="KW-0472">Membrane</keyword>
<sequence length="237" mass="26558">MKIPRNDTKAVTKAVGRTDRIFYRRLTGLEKREKFAGEDRNYSAEKARREISVQTDIPDNAADFLHNYAPLEQCVDRQANTVNRIKLITSVGLLSPRADSRESSVQCQPSSMLEVLPYDSLSTRTDGFQVGISFQNEHLCVTDFHLIKLVHMINLLKIGRSRCRRPTRIRRCGGRRRLICTTTVKTMIITTLGTGATVLIVPLAAADAMFKYSLVEDGDAGRSLETCFDDSSTNNDA</sequence>
<keyword evidence="1" id="KW-1133">Transmembrane helix</keyword>
<protein>
    <submittedName>
        <fullName evidence="3">Uncharacterized protein</fullName>
    </submittedName>
</protein>
<accession>A0A915IZC1</accession>
<dbReference type="AlphaFoldDB" id="A0A915IZC1"/>
<keyword evidence="2" id="KW-1185">Reference proteome</keyword>
<feature type="transmembrane region" description="Helical" evidence="1">
    <location>
        <begin position="178"/>
        <end position="205"/>
    </location>
</feature>
<name>A0A915IZC1_ROMCU</name>
<dbReference type="WBParaSite" id="nRc.2.0.1.t19556-RA">
    <property type="protein sequence ID" value="nRc.2.0.1.t19556-RA"/>
    <property type="gene ID" value="nRc.2.0.1.g19556"/>
</dbReference>
<proteinExistence type="predicted"/>
<evidence type="ECO:0000313" key="2">
    <source>
        <dbReference type="Proteomes" id="UP000887565"/>
    </source>
</evidence>
<organism evidence="2 3">
    <name type="scientific">Romanomermis culicivorax</name>
    <name type="common">Nematode worm</name>
    <dbReference type="NCBI Taxonomy" id="13658"/>
    <lineage>
        <taxon>Eukaryota</taxon>
        <taxon>Metazoa</taxon>
        <taxon>Ecdysozoa</taxon>
        <taxon>Nematoda</taxon>
        <taxon>Enoplea</taxon>
        <taxon>Dorylaimia</taxon>
        <taxon>Mermithida</taxon>
        <taxon>Mermithoidea</taxon>
        <taxon>Mermithidae</taxon>
        <taxon>Romanomermis</taxon>
    </lineage>
</organism>
<evidence type="ECO:0000313" key="3">
    <source>
        <dbReference type="WBParaSite" id="nRc.2.0.1.t19556-RA"/>
    </source>
</evidence>
<reference evidence="3" key="1">
    <citation type="submission" date="2022-11" db="UniProtKB">
        <authorList>
            <consortium name="WormBaseParasite"/>
        </authorList>
    </citation>
    <scope>IDENTIFICATION</scope>
</reference>
<keyword evidence="1" id="KW-0812">Transmembrane</keyword>
<dbReference type="Proteomes" id="UP000887565">
    <property type="component" value="Unplaced"/>
</dbReference>
<evidence type="ECO:0000256" key="1">
    <source>
        <dbReference type="SAM" id="Phobius"/>
    </source>
</evidence>